<dbReference type="PROSITE" id="PS50109">
    <property type="entry name" value="HIS_KIN"/>
    <property type="match status" value="1"/>
</dbReference>
<dbReference type="GO" id="GO:0005524">
    <property type="term" value="F:ATP binding"/>
    <property type="evidence" value="ECO:0007669"/>
    <property type="project" value="UniProtKB-KW"/>
</dbReference>
<dbReference type="CDD" id="cd00082">
    <property type="entry name" value="HisKA"/>
    <property type="match status" value="1"/>
</dbReference>
<dbReference type="KEGG" id="tsph:KIH39_04195"/>
<dbReference type="CDD" id="cd00075">
    <property type="entry name" value="HATPase"/>
    <property type="match status" value="1"/>
</dbReference>
<comment type="catalytic activity">
    <reaction evidence="1">
        <text>ATP + protein L-histidine = ADP + protein N-phospho-L-histidine.</text>
        <dbReference type="EC" id="2.7.13.3"/>
    </reaction>
</comment>
<evidence type="ECO:0000313" key="13">
    <source>
        <dbReference type="Proteomes" id="UP000676194"/>
    </source>
</evidence>
<keyword evidence="10" id="KW-0472">Membrane</keyword>
<dbReference type="InterPro" id="IPR003594">
    <property type="entry name" value="HATPase_dom"/>
</dbReference>
<keyword evidence="13" id="KW-1185">Reference proteome</keyword>
<dbReference type="InterPro" id="IPR050351">
    <property type="entry name" value="BphY/WalK/GraS-like"/>
</dbReference>
<dbReference type="InterPro" id="IPR036097">
    <property type="entry name" value="HisK_dim/P_sf"/>
</dbReference>
<dbReference type="AlphaFoldDB" id="A0A8E6EU13"/>
<dbReference type="InterPro" id="IPR003661">
    <property type="entry name" value="HisK_dim/P_dom"/>
</dbReference>
<dbReference type="GO" id="GO:0007234">
    <property type="term" value="P:osmosensory signaling via phosphorelay pathway"/>
    <property type="evidence" value="ECO:0007669"/>
    <property type="project" value="TreeGrafter"/>
</dbReference>
<dbReference type="Pfam" id="PF02518">
    <property type="entry name" value="HATPase_c"/>
    <property type="match status" value="1"/>
</dbReference>
<evidence type="ECO:0000259" key="11">
    <source>
        <dbReference type="PROSITE" id="PS50109"/>
    </source>
</evidence>
<organism evidence="12 13">
    <name type="scientific">Telmatocola sphagniphila</name>
    <dbReference type="NCBI Taxonomy" id="1123043"/>
    <lineage>
        <taxon>Bacteria</taxon>
        <taxon>Pseudomonadati</taxon>
        <taxon>Planctomycetota</taxon>
        <taxon>Planctomycetia</taxon>
        <taxon>Gemmatales</taxon>
        <taxon>Gemmataceae</taxon>
    </lineage>
</organism>
<evidence type="ECO:0000256" key="5">
    <source>
        <dbReference type="ARBA" id="ARBA00022741"/>
    </source>
</evidence>
<keyword evidence="10" id="KW-0812">Transmembrane</keyword>
<evidence type="ECO:0000256" key="9">
    <source>
        <dbReference type="SAM" id="MobiDB-lite"/>
    </source>
</evidence>
<feature type="transmembrane region" description="Helical" evidence="10">
    <location>
        <begin position="408"/>
        <end position="431"/>
    </location>
</feature>
<dbReference type="EC" id="2.7.13.3" evidence="2"/>
<keyword evidence="4" id="KW-0808">Transferase</keyword>
<dbReference type="Pfam" id="PF00512">
    <property type="entry name" value="HisKA"/>
    <property type="match status" value="1"/>
</dbReference>
<feature type="region of interest" description="Disordered" evidence="9">
    <location>
        <begin position="221"/>
        <end position="241"/>
    </location>
</feature>
<keyword evidence="8" id="KW-0902">Two-component regulatory system</keyword>
<dbReference type="GO" id="GO:0000155">
    <property type="term" value="F:phosphorelay sensor kinase activity"/>
    <property type="evidence" value="ECO:0007669"/>
    <property type="project" value="InterPro"/>
</dbReference>
<feature type="domain" description="Histidine kinase" evidence="11">
    <location>
        <begin position="444"/>
        <end position="662"/>
    </location>
</feature>
<dbReference type="Gene3D" id="3.30.565.10">
    <property type="entry name" value="Histidine kinase-like ATPase, C-terminal domain"/>
    <property type="match status" value="1"/>
</dbReference>
<dbReference type="FunFam" id="1.10.287.130:FF:000001">
    <property type="entry name" value="Two-component sensor histidine kinase"/>
    <property type="match status" value="1"/>
</dbReference>
<keyword evidence="5" id="KW-0547">Nucleotide-binding</keyword>
<dbReference type="PANTHER" id="PTHR42878:SF7">
    <property type="entry name" value="SENSOR HISTIDINE KINASE GLRK"/>
    <property type="match status" value="1"/>
</dbReference>
<evidence type="ECO:0000256" key="2">
    <source>
        <dbReference type="ARBA" id="ARBA00012438"/>
    </source>
</evidence>
<keyword evidence="10" id="KW-1133">Transmembrane helix</keyword>
<evidence type="ECO:0000256" key="10">
    <source>
        <dbReference type="SAM" id="Phobius"/>
    </source>
</evidence>
<proteinExistence type="predicted"/>
<evidence type="ECO:0000313" key="12">
    <source>
        <dbReference type="EMBL" id="QVL33124.1"/>
    </source>
</evidence>
<dbReference type="InterPro" id="IPR005467">
    <property type="entry name" value="His_kinase_dom"/>
</dbReference>
<dbReference type="RefSeq" id="WP_213498014.1">
    <property type="nucleotide sequence ID" value="NZ_CP074694.1"/>
</dbReference>
<sequence length="662" mass="73901">MKLVRSYTLRASFIFALISLLLLGGLGWATNEAMSLEMERAIASANSEEQNKYRQLMDAWNAQLRLALWRLDARLGQTLSREESRPYAHYSALQSPFPAIQRDGSISSPGTIFFPSPLLSAEIPDWIQLHFQIDSAGGWSSPEVIQPQLQNFLSKLPVGFPLPNVTPERKELLCLLQTRYPAASILPQLEAKGVTLNFDNNNAVGNGYYFNSSKLQGLNNGSLNQAPVNAPNSQLPNLASQPAGKNPISNGLGQDPALDFQERMNATRTGNGRNIANNEDNRNFLTVPSTLSVNRKPVDVVLGEMRPIWLPSPDKPEQLLMVRAGLAGSTPVYQGFVINWPKIQNLMREEIGDLFEKIDFRALPEKEPLHPEKSMSTLPVELNVLDPAPEVPEEITQLHLPLWTPLRAGLAIVWLSTLVALLAVGIGGWSLMSLSERRIRFVSAVTHELRTPLTTMRLYLDMLHQGMITDPQQQKEYLGTLNTEADRLNRLIANVLEFSRLEQQNIPVRRQNILIEAFLNSVHSLWVDRCKESHKELVLENQLGEGFAFQTDPQLLERVLSNLIDNARKYSNTASDPRIWLRAYSQADQIILEIEDRGPGVDRKDRHSIFRPFRRGHAADVQAGGVGLGLALAVSWTKMLGGKLSYEPRSPGACFMVVLPTA</sequence>
<dbReference type="GO" id="GO:0000156">
    <property type="term" value="F:phosphorelay response regulator activity"/>
    <property type="evidence" value="ECO:0007669"/>
    <property type="project" value="TreeGrafter"/>
</dbReference>
<dbReference type="InterPro" id="IPR036890">
    <property type="entry name" value="HATPase_C_sf"/>
</dbReference>
<accession>A0A8E6EU13</accession>
<dbReference type="SUPFAM" id="SSF47384">
    <property type="entry name" value="Homodimeric domain of signal transducing histidine kinase"/>
    <property type="match status" value="1"/>
</dbReference>
<dbReference type="PANTHER" id="PTHR42878">
    <property type="entry name" value="TWO-COMPONENT HISTIDINE KINASE"/>
    <property type="match status" value="1"/>
</dbReference>
<dbReference type="SMART" id="SM00387">
    <property type="entry name" value="HATPase_c"/>
    <property type="match status" value="1"/>
</dbReference>
<feature type="compositionally biased region" description="Polar residues" evidence="9">
    <location>
        <begin position="221"/>
        <end position="240"/>
    </location>
</feature>
<protein>
    <recommendedName>
        <fullName evidence="2">histidine kinase</fullName>
        <ecNumber evidence="2">2.7.13.3</ecNumber>
    </recommendedName>
</protein>
<evidence type="ECO:0000256" key="4">
    <source>
        <dbReference type="ARBA" id="ARBA00022679"/>
    </source>
</evidence>
<gene>
    <name evidence="12" type="ORF">KIH39_04195</name>
</gene>
<dbReference type="InterPro" id="IPR004358">
    <property type="entry name" value="Sig_transdc_His_kin-like_C"/>
</dbReference>
<dbReference type="GO" id="GO:0030295">
    <property type="term" value="F:protein kinase activator activity"/>
    <property type="evidence" value="ECO:0007669"/>
    <property type="project" value="TreeGrafter"/>
</dbReference>
<keyword evidence="6 12" id="KW-0418">Kinase</keyword>
<evidence type="ECO:0000256" key="3">
    <source>
        <dbReference type="ARBA" id="ARBA00022553"/>
    </source>
</evidence>
<reference evidence="12" key="1">
    <citation type="submission" date="2021-05" db="EMBL/GenBank/DDBJ databases">
        <title>Complete genome sequence of the cellulolytic planctomycete Telmatocola sphagniphila SP2T and characterization of the first cellulase from planctomycetes.</title>
        <authorList>
            <person name="Rakitin A.L."/>
            <person name="Beletsky A.V."/>
            <person name="Naumoff D.G."/>
            <person name="Kulichevskaya I.S."/>
            <person name="Mardanov A.V."/>
            <person name="Ravin N.V."/>
            <person name="Dedysh S.N."/>
        </authorList>
    </citation>
    <scope>NUCLEOTIDE SEQUENCE</scope>
    <source>
        <strain evidence="12">SP2T</strain>
    </source>
</reference>
<dbReference type="EMBL" id="CP074694">
    <property type="protein sequence ID" value="QVL33124.1"/>
    <property type="molecule type" value="Genomic_DNA"/>
</dbReference>
<evidence type="ECO:0000256" key="1">
    <source>
        <dbReference type="ARBA" id="ARBA00000085"/>
    </source>
</evidence>
<evidence type="ECO:0000256" key="8">
    <source>
        <dbReference type="ARBA" id="ARBA00023012"/>
    </source>
</evidence>
<name>A0A8E6EU13_9BACT</name>
<dbReference type="SMART" id="SM00388">
    <property type="entry name" value="HisKA"/>
    <property type="match status" value="1"/>
</dbReference>
<dbReference type="PRINTS" id="PR00344">
    <property type="entry name" value="BCTRLSENSOR"/>
</dbReference>
<dbReference type="SUPFAM" id="SSF55874">
    <property type="entry name" value="ATPase domain of HSP90 chaperone/DNA topoisomerase II/histidine kinase"/>
    <property type="match status" value="1"/>
</dbReference>
<dbReference type="Gene3D" id="1.10.287.130">
    <property type="match status" value="1"/>
</dbReference>
<evidence type="ECO:0000256" key="6">
    <source>
        <dbReference type="ARBA" id="ARBA00022777"/>
    </source>
</evidence>
<keyword evidence="3" id="KW-0597">Phosphoprotein</keyword>
<keyword evidence="7" id="KW-0067">ATP-binding</keyword>
<dbReference type="Proteomes" id="UP000676194">
    <property type="component" value="Chromosome"/>
</dbReference>
<evidence type="ECO:0000256" key="7">
    <source>
        <dbReference type="ARBA" id="ARBA00022840"/>
    </source>
</evidence>